<name>A0AAV8V1Q5_9RHOD</name>
<dbReference type="CDD" id="cd02440">
    <property type="entry name" value="AdoMet_MTases"/>
    <property type="match status" value="1"/>
</dbReference>
<evidence type="ECO:0000313" key="2">
    <source>
        <dbReference type="Proteomes" id="UP001157974"/>
    </source>
</evidence>
<dbReference type="AlphaFoldDB" id="A0AAV8V1Q5"/>
<accession>A0AAV8V1Q5</accession>
<dbReference type="EMBL" id="JAMWBK010000002">
    <property type="protein sequence ID" value="KAJ8907297.1"/>
    <property type="molecule type" value="Genomic_DNA"/>
</dbReference>
<comment type="caution">
    <text evidence="1">The sequence shown here is derived from an EMBL/GenBank/DDBJ whole genome shotgun (WGS) entry which is preliminary data.</text>
</comment>
<dbReference type="Gene3D" id="3.40.50.150">
    <property type="entry name" value="Vaccinia Virus protein VP39"/>
    <property type="match status" value="1"/>
</dbReference>
<sequence length="290" mass="32061">MYKELCFLSVTSSNPCGHRRAVVTCAVRNPVPLNRGVAAATVGAALIAGSLVPWLDSLPPMPVLVKTAQYVVSNPQSVFSEDYDFDSIYMDERVLLIGKRPVLIKQLWGNPSETSTGVVVWPAGEKMSRYLSTKVPRAALNRSNVLELGTGTGLTTIAVEKLGAKVTCTDGDPRMLELAKENVRANGALKNVSFRQLRWGVEEDMKPLESTSWDWILGADITYKEGAWADIAKTISRLAEKKTKVLIISQRRGVDDIEKFLKTIQEHNLECVRNTHTPAEVYMLNICDVK</sequence>
<dbReference type="SUPFAM" id="SSF53335">
    <property type="entry name" value="S-adenosyl-L-methionine-dependent methyltransferases"/>
    <property type="match status" value="1"/>
</dbReference>
<dbReference type="PANTHER" id="PTHR14614">
    <property type="entry name" value="HEPATOCELLULAR CARCINOMA-ASSOCIATED ANTIGEN"/>
    <property type="match status" value="1"/>
</dbReference>
<dbReference type="Proteomes" id="UP001157974">
    <property type="component" value="Unassembled WGS sequence"/>
</dbReference>
<dbReference type="InterPro" id="IPR019410">
    <property type="entry name" value="Methyltransf_16"/>
</dbReference>
<reference evidence="1 2" key="1">
    <citation type="journal article" date="2023" name="Nat. Commun.">
        <title>Origin of minicircular mitochondrial genomes in red algae.</title>
        <authorList>
            <person name="Lee Y."/>
            <person name="Cho C.H."/>
            <person name="Lee Y.M."/>
            <person name="Park S.I."/>
            <person name="Yang J.H."/>
            <person name="West J.A."/>
            <person name="Bhattacharya D."/>
            <person name="Yoon H.S."/>
        </authorList>
    </citation>
    <scope>NUCLEOTIDE SEQUENCE [LARGE SCALE GENOMIC DNA]</scope>
    <source>
        <strain evidence="1 2">CCMP1338</strain>
        <tissue evidence="1">Whole cell</tissue>
    </source>
</reference>
<organism evidence="1 2">
    <name type="scientific">Rhodosorus marinus</name>
    <dbReference type="NCBI Taxonomy" id="101924"/>
    <lineage>
        <taxon>Eukaryota</taxon>
        <taxon>Rhodophyta</taxon>
        <taxon>Stylonematophyceae</taxon>
        <taxon>Stylonematales</taxon>
        <taxon>Stylonemataceae</taxon>
        <taxon>Rhodosorus</taxon>
    </lineage>
</organism>
<gene>
    <name evidence="1" type="ORF">NDN08_007412</name>
</gene>
<keyword evidence="2" id="KW-1185">Reference proteome</keyword>
<protein>
    <recommendedName>
        <fullName evidence="3">Calmodulin-lysine N-methyltransferase</fullName>
    </recommendedName>
</protein>
<evidence type="ECO:0008006" key="3">
    <source>
        <dbReference type="Google" id="ProtNLM"/>
    </source>
</evidence>
<dbReference type="InterPro" id="IPR029063">
    <property type="entry name" value="SAM-dependent_MTases_sf"/>
</dbReference>
<dbReference type="Pfam" id="PF10294">
    <property type="entry name" value="Methyltransf_16"/>
    <property type="match status" value="1"/>
</dbReference>
<evidence type="ECO:0000313" key="1">
    <source>
        <dbReference type="EMBL" id="KAJ8907297.1"/>
    </source>
</evidence>
<proteinExistence type="predicted"/>